<dbReference type="RefSeq" id="WP_146939319.1">
    <property type="nucleotide sequence ID" value="NZ_BJYJ01000001.1"/>
</dbReference>
<dbReference type="Proteomes" id="UP000321863">
    <property type="component" value="Unassembled WGS sequence"/>
</dbReference>
<evidence type="ECO:0000256" key="5">
    <source>
        <dbReference type="SAM" id="MobiDB-lite"/>
    </source>
</evidence>
<gene>
    <name evidence="9" type="ORF">CHA01nite_01600</name>
</gene>
<feature type="domain" description="Glycosyl hydrolase family 30 beta sandwich" evidence="8">
    <location>
        <begin position="428"/>
        <end position="487"/>
    </location>
</feature>
<dbReference type="InterPro" id="IPR033452">
    <property type="entry name" value="GH30_C"/>
</dbReference>
<evidence type="ECO:0000256" key="3">
    <source>
        <dbReference type="ARBA" id="ARBA00022801"/>
    </source>
</evidence>
<feature type="chain" id="PRO_5021943552" description="Glucosylceramidase" evidence="6">
    <location>
        <begin position="32"/>
        <end position="489"/>
    </location>
</feature>
<dbReference type="PANTHER" id="PTHR11069:SF23">
    <property type="entry name" value="LYSOSOMAL ACID GLUCOSYLCERAMIDASE"/>
    <property type="match status" value="1"/>
</dbReference>
<feature type="region of interest" description="Disordered" evidence="5">
    <location>
        <begin position="35"/>
        <end position="54"/>
    </location>
</feature>
<organism evidence="9 10">
    <name type="scientific">Chryseobacterium hagamense</name>
    <dbReference type="NCBI Taxonomy" id="395935"/>
    <lineage>
        <taxon>Bacteria</taxon>
        <taxon>Pseudomonadati</taxon>
        <taxon>Bacteroidota</taxon>
        <taxon>Flavobacteriia</taxon>
        <taxon>Flavobacteriales</taxon>
        <taxon>Weeksellaceae</taxon>
        <taxon>Chryseobacterium group</taxon>
        <taxon>Chryseobacterium</taxon>
    </lineage>
</organism>
<accession>A0A511YGU2</accession>
<protein>
    <recommendedName>
        <fullName evidence="11">Glucosylceramidase</fullName>
    </recommendedName>
</protein>
<dbReference type="AlphaFoldDB" id="A0A511YGU2"/>
<comment type="caution">
    <text evidence="9">The sequence shown here is derived from an EMBL/GenBank/DDBJ whole genome shotgun (WGS) entry which is preliminary data.</text>
</comment>
<dbReference type="GO" id="GO:0004348">
    <property type="term" value="F:glucosylceramidase activity"/>
    <property type="evidence" value="ECO:0007669"/>
    <property type="project" value="InterPro"/>
</dbReference>
<dbReference type="InterPro" id="IPR013780">
    <property type="entry name" value="Glyco_hydro_b"/>
</dbReference>
<dbReference type="PROSITE" id="PS51257">
    <property type="entry name" value="PROKAR_LIPOPROTEIN"/>
    <property type="match status" value="1"/>
</dbReference>
<dbReference type="InterPro" id="IPR033453">
    <property type="entry name" value="Glyco_hydro_30_TIM-barrel"/>
</dbReference>
<dbReference type="EMBL" id="BJYJ01000001">
    <property type="protein sequence ID" value="GEN74420.1"/>
    <property type="molecule type" value="Genomic_DNA"/>
</dbReference>
<evidence type="ECO:0000259" key="8">
    <source>
        <dbReference type="Pfam" id="PF17189"/>
    </source>
</evidence>
<dbReference type="Pfam" id="PF02055">
    <property type="entry name" value="Glyco_hydro_30"/>
    <property type="match status" value="1"/>
</dbReference>
<keyword evidence="2 6" id="KW-0732">Signal</keyword>
<dbReference type="InterPro" id="IPR017853">
    <property type="entry name" value="GH"/>
</dbReference>
<feature type="domain" description="Glycosyl hydrolase family 30 TIM-barrel" evidence="7">
    <location>
        <begin position="96"/>
        <end position="425"/>
    </location>
</feature>
<dbReference type="Pfam" id="PF17189">
    <property type="entry name" value="Glyco_hydro_30C"/>
    <property type="match status" value="1"/>
</dbReference>
<keyword evidence="3 4" id="KW-0378">Hydrolase</keyword>
<dbReference type="OrthoDB" id="9806701at2"/>
<evidence type="ECO:0000313" key="10">
    <source>
        <dbReference type="Proteomes" id="UP000321863"/>
    </source>
</evidence>
<evidence type="ECO:0008006" key="11">
    <source>
        <dbReference type="Google" id="ProtNLM"/>
    </source>
</evidence>
<dbReference type="GO" id="GO:0016020">
    <property type="term" value="C:membrane"/>
    <property type="evidence" value="ECO:0007669"/>
    <property type="project" value="GOC"/>
</dbReference>
<dbReference type="SUPFAM" id="SSF51445">
    <property type="entry name" value="(Trans)glycosidases"/>
    <property type="match status" value="1"/>
</dbReference>
<name>A0A511YGU2_9FLAO</name>
<dbReference type="PANTHER" id="PTHR11069">
    <property type="entry name" value="GLUCOSYLCERAMIDASE"/>
    <property type="match status" value="1"/>
</dbReference>
<dbReference type="Gene3D" id="2.60.40.1180">
    <property type="entry name" value="Golgi alpha-mannosidase II"/>
    <property type="match status" value="1"/>
</dbReference>
<evidence type="ECO:0000256" key="2">
    <source>
        <dbReference type="ARBA" id="ARBA00022729"/>
    </source>
</evidence>
<evidence type="ECO:0000256" key="6">
    <source>
        <dbReference type="SAM" id="SignalP"/>
    </source>
</evidence>
<comment type="similarity">
    <text evidence="1 4">Belongs to the glycosyl hydrolase 30 family.</text>
</comment>
<dbReference type="PRINTS" id="PR00843">
    <property type="entry name" value="GLHYDRLASE30"/>
</dbReference>
<proteinExistence type="inferred from homology"/>
<dbReference type="GO" id="GO:0006680">
    <property type="term" value="P:glucosylceramide catabolic process"/>
    <property type="evidence" value="ECO:0007669"/>
    <property type="project" value="TreeGrafter"/>
</dbReference>
<evidence type="ECO:0000256" key="4">
    <source>
        <dbReference type="RuleBase" id="RU361188"/>
    </source>
</evidence>
<dbReference type="Gene3D" id="3.20.20.80">
    <property type="entry name" value="Glycosidases"/>
    <property type="match status" value="1"/>
</dbReference>
<reference evidence="9 10" key="1">
    <citation type="submission" date="2019-07" db="EMBL/GenBank/DDBJ databases">
        <title>Whole genome shotgun sequence of Chryseobacterium hagamense NBRC 105253.</title>
        <authorList>
            <person name="Hosoyama A."/>
            <person name="Uohara A."/>
            <person name="Ohji S."/>
            <person name="Ichikawa N."/>
        </authorList>
    </citation>
    <scope>NUCLEOTIDE SEQUENCE [LARGE SCALE GENOMIC DNA]</scope>
    <source>
        <strain evidence="9 10">NBRC 105253</strain>
    </source>
</reference>
<evidence type="ECO:0000313" key="9">
    <source>
        <dbReference type="EMBL" id="GEN74420.1"/>
    </source>
</evidence>
<keyword evidence="4" id="KW-0326">Glycosidase</keyword>
<keyword evidence="10" id="KW-1185">Reference proteome</keyword>
<feature type="signal peptide" evidence="6">
    <location>
        <begin position="1"/>
        <end position="31"/>
    </location>
</feature>
<dbReference type="InterPro" id="IPR001139">
    <property type="entry name" value="Glyco_hydro_30"/>
</dbReference>
<evidence type="ECO:0000256" key="1">
    <source>
        <dbReference type="ARBA" id="ARBA00005382"/>
    </source>
</evidence>
<evidence type="ECO:0000259" key="7">
    <source>
        <dbReference type="Pfam" id="PF02055"/>
    </source>
</evidence>
<sequence>MKSQHSYSFVLRSAALCGVALLSFLSCSSTSSDLASNGDNSGNGNGGNTTGDPVQMWLTKGDQSVKLQQQGTAYFSGAVSSGTTIEIDPAQVFQTVDGFGYTLTGGSVQVINQLSAAKKQELLNDLFSSSGIGISYLRISIGASDLNSEVFSYDDMPAGQTDPTLAQFSLTKDQAVIQMLKDILMINPNIKILATPWSPPVWMKDNGNTMGGSLKPEYYGTYAQYFVKYIQAMQAQGIKIDAVTPQNEPLHPGNNPSMYMTSGNQTTFIKANLGPAFQAANLTTKIIAYDHNCDDPAYPLAVLNDPAANPYVDGSAFHLYAGNISALGTVHDLFPNKNVYFTEQWTSSTGSFSGDLDWHVKNIIIGSMRNWSRTALEWNVANDASFGPHTPGGCTQCKGAITITGGSSYDKNVAYYIIAHASKFVPVNSQRIASTQGDNLSTVAFKTPAGKTVLIVQNSNSVEKAFNIKYNQKTASVNIPGISTATYIF</sequence>